<dbReference type="InterPro" id="IPR036163">
    <property type="entry name" value="HMA_dom_sf"/>
</dbReference>
<evidence type="ECO:0000313" key="2">
    <source>
        <dbReference type="EMBL" id="MEP0868002.1"/>
    </source>
</evidence>
<name>A0ABV0JX71_9CYAN</name>
<dbReference type="InterPro" id="IPR006121">
    <property type="entry name" value="HMA_dom"/>
</dbReference>
<reference evidence="2 3" key="1">
    <citation type="submission" date="2022-04" db="EMBL/GenBank/DDBJ databases">
        <title>Positive selection, recombination, and allopatry shape intraspecific diversity of widespread and dominant cyanobacteria.</title>
        <authorList>
            <person name="Wei J."/>
            <person name="Shu W."/>
            <person name="Hu C."/>
        </authorList>
    </citation>
    <scope>NUCLEOTIDE SEQUENCE [LARGE SCALE GENOMIC DNA]</scope>
    <source>
        <strain evidence="2 3">GB2-A5</strain>
    </source>
</reference>
<comment type="caution">
    <text evidence="2">The sequence shown here is derived from an EMBL/GenBank/DDBJ whole genome shotgun (WGS) entry which is preliminary data.</text>
</comment>
<feature type="domain" description="HMA" evidence="1">
    <location>
        <begin position="1"/>
        <end position="64"/>
    </location>
</feature>
<dbReference type="EMBL" id="JAMPKK010000102">
    <property type="protein sequence ID" value="MEP0868002.1"/>
    <property type="molecule type" value="Genomic_DNA"/>
</dbReference>
<dbReference type="RefSeq" id="WP_190425485.1">
    <property type="nucleotide sequence ID" value="NZ_JAMPKK010000102.1"/>
</dbReference>
<dbReference type="Proteomes" id="UP001442494">
    <property type="component" value="Unassembled WGS sequence"/>
</dbReference>
<organism evidence="2 3">
    <name type="scientific">Funiculus sociatus GB2-A5</name>
    <dbReference type="NCBI Taxonomy" id="2933946"/>
    <lineage>
        <taxon>Bacteria</taxon>
        <taxon>Bacillati</taxon>
        <taxon>Cyanobacteriota</taxon>
        <taxon>Cyanophyceae</taxon>
        <taxon>Coleofasciculales</taxon>
        <taxon>Coleofasciculaceae</taxon>
        <taxon>Funiculus</taxon>
    </lineage>
</organism>
<sequence length="64" mass="6776">MTLELKVPSMACSACVETISQAVTAIDPKAKVDADTKTKVVQVETQQPETKVREAIANAGYPVA</sequence>
<dbReference type="Gene3D" id="3.30.70.100">
    <property type="match status" value="1"/>
</dbReference>
<keyword evidence="3" id="KW-1185">Reference proteome</keyword>
<accession>A0ABV0JX71</accession>
<gene>
    <name evidence="2" type="ORF">NDI37_26530</name>
</gene>
<evidence type="ECO:0000313" key="3">
    <source>
        <dbReference type="Proteomes" id="UP001442494"/>
    </source>
</evidence>
<dbReference type="Pfam" id="PF00403">
    <property type="entry name" value="HMA"/>
    <property type="match status" value="1"/>
</dbReference>
<evidence type="ECO:0000259" key="1">
    <source>
        <dbReference type="PROSITE" id="PS50846"/>
    </source>
</evidence>
<dbReference type="PROSITE" id="PS50846">
    <property type="entry name" value="HMA_2"/>
    <property type="match status" value="1"/>
</dbReference>
<protein>
    <submittedName>
        <fullName evidence="2">Heavy-metal-associated domain-containing protein</fullName>
    </submittedName>
</protein>
<proteinExistence type="predicted"/>
<dbReference type="CDD" id="cd00371">
    <property type="entry name" value="HMA"/>
    <property type="match status" value="1"/>
</dbReference>
<dbReference type="SUPFAM" id="SSF55008">
    <property type="entry name" value="HMA, heavy metal-associated domain"/>
    <property type="match status" value="1"/>
</dbReference>